<feature type="domain" description="Protein kinase" evidence="3">
    <location>
        <begin position="296"/>
        <end position="552"/>
    </location>
</feature>
<dbReference type="Proteomes" id="UP000716004">
    <property type="component" value="Unassembled WGS sequence"/>
</dbReference>
<feature type="compositionally biased region" description="Pro residues" evidence="1">
    <location>
        <begin position="189"/>
        <end position="205"/>
    </location>
</feature>
<feature type="transmembrane region" description="Helical" evidence="2">
    <location>
        <begin position="99"/>
        <end position="119"/>
    </location>
</feature>
<protein>
    <recommendedName>
        <fullName evidence="3">Protein kinase domain-containing protein</fullName>
    </recommendedName>
</protein>
<dbReference type="GO" id="GO:0004672">
    <property type="term" value="F:protein kinase activity"/>
    <property type="evidence" value="ECO:0007669"/>
    <property type="project" value="InterPro"/>
</dbReference>
<sequence length="564" mass="61957">MKPSARYLVPLLAILFLLIIPVALLEDSAAIVYRTLYVATAFSFFELYHLLIVAAVCSAVIAYSLARGYIGSCRALYSLYGVIILIASFSYGVGRSPVYGMLITALAIAGMDGLFFFSVRDKLSRISFLSITIPMVAVALFLPHYCISLSGFMIFALSFFVRTATRELSIPEVNMRSVTPIHSKGGVPAPSPPISSPARNPPNPQGPAQSGKLSRSRKAAVKAGTGSEAKQSISPASRSSNSVPLSPATASQLPANVAWPAQSDYARAMQNPGFSISPNYAILRNSKVLPNPYIRLPGSVVYSSGNYGVIFRLENNGLSYAMKCFTRSKQDLNARYSEISRALSPLSGKGLPFVNFQYLPGAIRTLKNPAIYFPVLHMDWVEGRNLNAFVSEQLRNRDRIATLASNFIDEMVRMRSAGIAHGDIAGDNIVIDSSGRITLVDYDGMFVPAFSGSKSPELGHDNFQHPRRTADHYSERLDNFSILVTYLSLLGIAEDPKLWMRYNKGDQDCLIFRKSDFLDPSRSGVIGELMKMKGRVRQLTELLVESLKHEPLWDGCDPHRLAKI</sequence>
<dbReference type="AlphaFoldDB" id="A0A8J7YKH4"/>
<evidence type="ECO:0000256" key="2">
    <source>
        <dbReference type="SAM" id="Phobius"/>
    </source>
</evidence>
<gene>
    <name evidence="4" type="ORF">J9259_07270</name>
</gene>
<proteinExistence type="predicted"/>
<feature type="compositionally biased region" description="Polar residues" evidence="1">
    <location>
        <begin position="228"/>
        <end position="248"/>
    </location>
</feature>
<keyword evidence="2" id="KW-1133">Transmembrane helix</keyword>
<organism evidence="4 5">
    <name type="scientific">Candidatus Sysuiplasma superficiale</name>
    <dbReference type="NCBI Taxonomy" id="2823368"/>
    <lineage>
        <taxon>Archaea</taxon>
        <taxon>Methanobacteriati</taxon>
        <taxon>Thermoplasmatota</taxon>
        <taxon>Thermoplasmata</taxon>
        <taxon>Candidatus Sysuiplasmatales</taxon>
        <taxon>Candidatus Sysuiplasmataceae</taxon>
        <taxon>Candidatus Sysuiplasma</taxon>
    </lineage>
</organism>
<accession>A0A8J7YKH4</accession>
<feature type="transmembrane region" description="Helical" evidence="2">
    <location>
        <begin position="75"/>
        <end position="93"/>
    </location>
</feature>
<dbReference type="Gene3D" id="1.10.510.10">
    <property type="entry name" value="Transferase(Phosphotransferase) domain 1"/>
    <property type="match status" value="1"/>
</dbReference>
<evidence type="ECO:0000313" key="4">
    <source>
        <dbReference type="EMBL" id="MBX8632297.1"/>
    </source>
</evidence>
<dbReference type="InterPro" id="IPR011009">
    <property type="entry name" value="Kinase-like_dom_sf"/>
</dbReference>
<dbReference type="EMBL" id="JAGVSJ010000020">
    <property type="protein sequence ID" value="MBX8632297.1"/>
    <property type="molecule type" value="Genomic_DNA"/>
</dbReference>
<reference evidence="4" key="1">
    <citation type="submission" date="2021-04" db="EMBL/GenBank/DDBJ databases">
        <title>Genomic insights into ecological role and evolution of a novel Thermoplasmata order Candidatus Sysuiplasmatales.</title>
        <authorList>
            <person name="Yuan Y."/>
        </authorList>
    </citation>
    <scope>NUCLEOTIDE SEQUENCE</scope>
    <source>
        <strain evidence="4">YP2-bin.285</strain>
    </source>
</reference>
<evidence type="ECO:0000313" key="5">
    <source>
        <dbReference type="Proteomes" id="UP000716004"/>
    </source>
</evidence>
<feature type="transmembrane region" description="Helical" evidence="2">
    <location>
        <begin position="131"/>
        <end position="161"/>
    </location>
</feature>
<dbReference type="PROSITE" id="PS50011">
    <property type="entry name" value="PROTEIN_KINASE_DOM"/>
    <property type="match status" value="1"/>
</dbReference>
<name>A0A8J7YKH4_9ARCH</name>
<feature type="transmembrane region" description="Helical" evidence="2">
    <location>
        <begin position="35"/>
        <end position="63"/>
    </location>
</feature>
<evidence type="ECO:0000256" key="1">
    <source>
        <dbReference type="SAM" id="MobiDB-lite"/>
    </source>
</evidence>
<keyword evidence="2" id="KW-0812">Transmembrane</keyword>
<dbReference type="SUPFAM" id="SSF56112">
    <property type="entry name" value="Protein kinase-like (PK-like)"/>
    <property type="match status" value="1"/>
</dbReference>
<dbReference type="InterPro" id="IPR000719">
    <property type="entry name" value="Prot_kinase_dom"/>
</dbReference>
<comment type="caution">
    <text evidence="4">The sequence shown here is derived from an EMBL/GenBank/DDBJ whole genome shotgun (WGS) entry which is preliminary data.</text>
</comment>
<feature type="region of interest" description="Disordered" evidence="1">
    <location>
        <begin position="181"/>
        <end position="248"/>
    </location>
</feature>
<evidence type="ECO:0000259" key="3">
    <source>
        <dbReference type="PROSITE" id="PS50011"/>
    </source>
</evidence>
<keyword evidence="2" id="KW-0472">Membrane</keyword>
<dbReference type="GO" id="GO:0005524">
    <property type="term" value="F:ATP binding"/>
    <property type="evidence" value="ECO:0007669"/>
    <property type="project" value="InterPro"/>
</dbReference>